<accession>A0A6B9LG69</accession>
<keyword evidence="2" id="KW-1185">Reference proteome</keyword>
<sequence>MIRNSCGTELKFQKSKEMKLNIETAKATIISPESKQQINDVKNHESQLRVFTEVMSENELTSESYWQTLMAKMKKRSDKKFDRVKEFARFPLPVVQLSDSILNDFFKVFDGKNKYFNYDSNQDVKLLAEWMQESEPSKWIEKHAQKVFKNKPNSFVVLDYNEAGKPYLIFIDSSRLVDAKFKNDEGELEYISFIHSIEKHETKANVTTTFFSVYDDETFFVFKKDSDNDSVELVSQESHFIGYCPAKSFIKTATSKNIFKRRVAFSSALSKFEDWTLFDIYRNYVDHYAPFPVTEAPMKKCPNPDCQGGKVSEVITEPRNGSERTIWTDCTACGGSDGGQHIFPGTHIGIKVQSDKSLNDGSNVFKMIFPDTDKLKYVPEKLNELETEIRLKSVGINTMTSEAFNELQVKGSFVSMESILIRTKEELDVLFVWIVETASRMIYKNISISVESNFGTEFYLVSEDDLQKRFENAKKIGLPVEEQLNIYRQLIETKYKGNAQKMKKNLMLLDLDPFPMLSIKECVDLKSENVVDDFDLSLKVNLLKFISKFETENGSIFSFGGSLEYWKRIEIIKTTLNLYNQELINEKQARNNPQGTEGDENEPKVTQEQLDAQANLRGSVGGVQGILGIVGAVSVNTMSKESAIATMIEIYGFNRETAVQILGVTEN</sequence>
<dbReference type="EMBL" id="MN812239">
    <property type="protein sequence ID" value="QHB40972.1"/>
    <property type="molecule type" value="Genomic_DNA"/>
</dbReference>
<evidence type="ECO:0000313" key="2">
    <source>
        <dbReference type="Proteomes" id="UP000464671"/>
    </source>
</evidence>
<organism evidence="1 2">
    <name type="scientific">Flavobacterium phage vB_FspS_tant8-1</name>
    <dbReference type="NCBI Taxonomy" id="2686278"/>
    <lineage>
        <taxon>Viruses</taxon>
        <taxon>Duplodnaviria</taxon>
        <taxon>Heunggongvirae</taxon>
        <taxon>Uroviricota</taxon>
        <taxon>Caudoviricetes</taxon>
        <taxon>Tantvirus</taxon>
        <taxon>Tantvirus tant</taxon>
    </lineage>
</organism>
<reference evidence="1 2" key="1">
    <citation type="journal article" date="2020" name="Viruses">
        <title>Diversity and Host Interactions Among Virulent and Temperate Baltic Sea Flavobacterium Phages.</title>
        <authorList>
            <person name="Nilsson E."/>
            <person name="Bayfield O.W."/>
            <person name="Lundin D."/>
            <person name="Antson A.A."/>
            <person name="Holmfeldt K."/>
        </authorList>
    </citation>
    <scope>NUCLEOTIDE SEQUENCE [LARGE SCALE GENOMIC DNA]</scope>
</reference>
<proteinExistence type="predicted"/>
<protein>
    <submittedName>
        <fullName evidence="1">Structural protein</fullName>
    </submittedName>
</protein>
<evidence type="ECO:0000313" key="1">
    <source>
        <dbReference type="EMBL" id="QHB40972.1"/>
    </source>
</evidence>
<gene>
    <name evidence="1" type="ORF">tant81_gp041</name>
</gene>
<dbReference type="Proteomes" id="UP000464671">
    <property type="component" value="Segment"/>
</dbReference>
<name>A0A6B9LG69_9CAUD</name>